<evidence type="ECO:0000256" key="5">
    <source>
        <dbReference type="ARBA" id="ARBA00023125"/>
    </source>
</evidence>
<evidence type="ECO:0000259" key="10">
    <source>
        <dbReference type="PROSITE" id="PS50067"/>
    </source>
</evidence>
<sequence length="1154" mass="132411">MSCKDNIKVAVRVRPLNSKENELQECIQVLNDKEIRLEQKLGTTKKPQSSKMSSNTFKFDYVADHTKSQKEIFNQVGKEIVDYCLAGYNGTIFAYGQTGSGKTFTIQGPTNENNTQSESKGIMPRSFEHIFYNLNRLVKENDFEYLAKCSYLEIYNEQIQDLLDPLTPVLKLRESMERGVYVEAAIEEIVTSAAQMSQIIKKGTLNRHISSTKMNENSSRSHAVMTLRIEIKKLQEGLSDVTKSSFHIVDLAGSERASKTGAEGMVLEEAKNINQSLSTLCRVINSLTQNHLGRKKFVEYRSSKLTNLLRNSLGGNSKTLMIANVSPASCSFLETNFTLKFAKSAKMIKNKAVINDDSSANVTQMKSLIAKLNIRIHDLELERASSNCDLGEEEGKYKNPGAKDRVSESMLEKSKIKNHMEAQPRTQFQIFSPSMVSKLGSEEVTGDAKLVEKVKKIQYLVKLCLEQSVQKDRLFQQEIDKKNANILKLEAILEEYNELSKKEQMLISSRGKTIAKLENSSEVDLEDYRNNQIDLLRKENELLENKVSNNPELEGSKTKYSKLENQIQEINGDCKLERLELEGVLLSVSNLNRMTLEYLEEICRSQEEVQINTSGSKRVSNVSLSPIEDENQLEGGLKSANDEIDGLKSNIKECTAIISSKDLEINYKTSQIQDLEKFNQALKEQLADYERSCFGKENAQNKSGKINLDLLESQGRERILKQEIENLKLKNSYLKGLLKSKEQEVDGFNKALTVSNNSFDKLKENYDKEVKTIQNECHNMAIQKYEVEHENSELKQLIQDLEEEIQKLSEQNEILEKDISIESSIKNELNIAYQTQQEKYDFESSELEKLQEKLEKQAEDIRYKQSEIDRINGQLQSFQQSLIEKVNFQTEYFRCQDRLNTLSENLDQGAEELEALNSQYKDAKMTILTLKEKINDVMDQNTSLEGANSRLREDIAYLTDQILEKDNNLEEAKKAIEEINNTANKMCKDMFQKFNTMMNSQSSPRSLNHVENQKEEEIVTSTKEIPNLQQRDRGADITLTSKLMDQICILEKRQMQILKENEKLKENFELAKVTPKTGRKNFAKRGHNPLMEERLAKWVNYEQKRGNKLSREAVRIKAKEIWGDIKEPSEKSRTFEGSRNWMDRFQSVFGFHFS</sequence>
<dbReference type="EMBL" id="CAMPGE010010522">
    <property type="protein sequence ID" value="CAI2369370.1"/>
    <property type="molecule type" value="Genomic_DNA"/>
</dbReference>
<dbReference type="Proteomes" id="UP001295684">
    <property type="component" value="Unassembled WGS sequence"/>
</dbReference>
<name>A0AAD1XCK3_EUPCR</name>
<keyword evidence="6 8" id="KW-0505">Motor protein</keyword>
<feature type="domain" description="HTH CENPB-type" evidence="11">
    <location>
        <begin position="1079"/>
        <end position="1154"/>
    </location>
</feature>
<keyword evidence="13" id="KW-1185">Reference proteome</keyword>
<dbReference type="GO" id="GO:0003677">
    <property type="term" value="F:DNA binding"/>
    <property type="evidence" value="ECO:0007669"/>
    <property type="project" value="UniProtKB-KW"/>
</dbReference>
<dbReference type="SUPFAM" id="SSF52540">
    <property type="entry name" value="P-loop containing nucleoside triphosphate hydrolases"/>
    <property type="match status" value="1"/>
</dbReference>
<keyword evidence="5" id="KW-0238">DNA-binding</keyword>
<proteinExistence type="inferred from homology"/>
<protein>
    <submittedName>
        <fullName evidence="12">Uncharacterized protein</fullName>
    </submittedName>
</protein>
<dbReference type="PROSITE" id="PS50067">
    <property type="entry name" value="KINESIN_MOTOR_2"/>
    <property type="match status" value="1"/>
</dbReference>
<dbReference type="InterPro" id="IPR044986">
    <property type="entry name" value="KIF15/KIN-12"/>
</dbReference>
<keyword evidence="2 8" id="KW-0547">Nucleotide-binding</keyword>
<feature type="domain" description="Kinesin motor" evidence="10">
    <location>
        <begin position="6"/>
        <end position="348"/>
    </location>
</feature>
<dbReference type="InterPro" id="IPR019821">
    <property type="entry name" value="Kinesin_motor_CS"/>
</dbReference>
<reference evidence="12" key="1">
    <citation type="submission" date="2023-07" db="EMBL/GenBank/DDBJ databases">
        <authorList>
            <consortium name="AG Swart"/>
            <person name="Singh M."/>
            <person name="Singh A."/>
            <person name="Seah K."/>
            <person name="Emmerich C."/>
        </authorList>
    </citation>
    <scope>NUCLEOTIDE SEQUENCE</scope>
    <source>
        <strain evidence="12">DP1</strain>
    </source>
</reference>
<dbReference type="GO" id="GO:0007018">
    <property type="term" value="P:microtubule-based movement"/>
    <property type="evidence" value="ECO:0007669"/>
    <property type="project" value="InterPro"/>
</dbReference>
<dbReference type="AlphaFoldDB" id="A0AAD1XCK3"/>
<dbReference type="SMART" id="SM00674">
    <property type="entry name" value="CENPB"/>
    <property type="match status" value="1"/>
</dbReference>
<evidence type="ECO:0000256" key="1">
    <source>
        <dbReference type="ARBA" id="ARBA00022701"/>
    </source>
</evidence>
<dbReference type="GO" id="GO:0005524">
    <property type="term" value="F:ATP binding"/>
    <property type="evidence" value="ECO:0007669"/>
    <property type="project" value="UniProtKB-UniRule"/>
</dbReference>
<dbReference type="Gene3D" id="1.10.10.60">
    <property type="entry name" value="Homeodomain-like"/>
    <property type="match status" value="1"/>
</dbReference>
<evidence type="ECO:0000256" key="3">
    <source>
        <dbReference type="ARBA" id="ARBA00022840"/>
    </source>
</evidence>
<feature type="coiled-coil region" evidence="9">
    <location>
        <begin position="763"/>
        <end position="867"/>
    </location>
</feature>
<dbReference type="InterPro" id="IPR006600">
    <property type="entry name" value="HTH_CenpB_DNA-bd_dom"/>
</dbReference>
<dbReference type="PROSITE" id="PS00411">
    <property type="entry name" value="KINESIN_MOTOR_1"/>
    <property type="match status" value="1"/>
</dbReference>
<dbReference type="PANTHER" id="PTHR37739">
    <property type="entry name" value="KINESIN-LIKE PROTEIN KIN-12D"/>
    <property type="match status" value="1"/>
</dbReference>
<dbReference type="InterPro" id="IPR001752">
    <property type="entry name" value="Kinesin_motor_dom"/>
</dbReference>
<accession>A0AAD1XCK3</accession>
<feature type="coiled-coil region" evidence="9">
    <location>
        <begin position="899"/>
        <end position="989"/>
    </location>
</feature>
<evidence type="ECO:0000256" key="8">
    <source>
        <dbReference type="PROSITE-ProRule" id="PRU00283"/>
    </source>
</evidence>
<dbReference type="GO" id="GO:0003777">
    <property type="term" value="F:microtubule motor activity"/>
    <property type="evidence" value="ECO:0007669"/>
    <property type="project" value="InterPro"/>
</dbReference>
<evidence type="ECO:0000259" key="11">
    <source>
        <dbReference type="PROSITE" id="PS51253"/>
    </source>
</evidence>
<keyword evidence="3 8" id="KW-0067">ATP-binding</keyword>
<dbReference type="CDD" id="cd00106">
    <property type="entry name" value="KISc"/>
    <property type="match status" value="1"/>
</dbReference>
<gene>
    <name evidence="12" type="ORF">ECRASSUSDP1_LOCUS10669</name>
</gene>
<evidence type="ECO:0000256" key="7">
    <source>
        <dbReference type="ARBA" id="ARBA00034488"/>
    </source>
</evidence>
<dbReference type="SUPFAM" id="SSF46689">
    <property type="entry name" value="Homeodomain-like"/>
    <property type="match status" value="1"/>
</dbReference>
<evidence type="ECO:0000256" key="4">
    <source>
        <dbReference type="ARBA" id="ARBA00023054"/>
    </source>
</evidence>
<dbReference type="GO" id="GO:0008017">
    <property type="term" value="F:microtubule binding"/>
    <property type="evidence" value="ECO:0007669"/>
    <property type="project" value="InterPro"/>
</dbReference>
<organism evidence="12 13">
    <name type="scientific">Euplotes crassus</name>
    <dbReference type="NCBI Taxonomy" id="5936"/>
    <lineage>
        <taxon>Eukaryota</taxon>
        <taxon>Sar</taxon>
        <taxon>Alveolata</taxon>
        <taxon>Ciliophora</taxon>
        <taxon>Intramacronucleata</taxon>
        <taxon>Spirotrichea</taxon>
        <taxon>Hypotrichia</taxon>
        <taxon>Euplotida</taxon>
        <taxon>Euplotidae</taxon>
        <taxon>Moneuplotes</taxon>
    </lineage>
</organism>
<comment type="similarity">
    <text evidence="7">Belongs to the TRAFAC class myosin-kinesin ATPase superfamily. Kinesin family. KIN-12 subfamily.</text>
</comment>
<feature type="binding site" evidence="8">
    <location>
        <begin position="96"/>
        <end position="103"/>
    </location>
    <ligand>
        <name>ATP</name>
        <dbReference type="ChEBI" id="CHEBI:30616"/>
    </ligand>
</feature>
<evidence type="ECO:0000256" key="6">
    <source>
        <dbReference type="ARBA" id="ARBA00023175"/>
    </source>
</evidence>
<dbReference type="PRINTS" id="PR00380">
    <property type="entry name" value="KINESINHEAVY"/>
</dbReference>
<dbReference type="InterPro" id="IPR027417">
    <property type="entry name" value="P-loop_NTPase"/>
</dbReference>
<dbReference type="InterPro" id="IPR036961">
    <property type="entry name" value="Kinesin_motor_dom_sf"/>
</dbReference>
<evidence type="ECO:0000313" key="13">
    <source>
        <dbReference type="Proteomes" id="UP001295684"/>
    </source>
</evidence>
<dbReference type="Pfam" id="PF00225">
    <property type="entry name" value="Kinesin"/>
    <property type="match status" value="1"/>
</dbReference>
<dbReference type="Gene3D" id="1.10.287.1490">
    <property type="match status" value="1"/>
</dbReference>
<keyword evidence="4 9" id="KW-0175">Coiled coil</keyword>
<evidence type="ECO:0000256" key="2">
    <source>
        <dbReference type="ARBA" id="ARBA00022741"/>
    </source>
</evidence>
<dbReference type="PROSITE" id="PS51253">
    <property type="entry name" value="HTH_CENPB"/>
    <property type="match status" value="1"/>
</dbReference>
<dbReference type="SMART" id="SM00129">
    <property type="entry name" value="KISc"/>
    <property type="match status" value="1"/>
</dbReference>
<evidence type="ECO:0000256" key="9">
    <source>
        <dbReference type="SAM" id="Coils"/>
    </source>
</evidence>
<dbReference type="PANTHER" id="PTHR37739:SF8">
    <property type="entry name" value="KINESIN-LIKE PROTEIN KIN-12D"/>
    <property type="match status" value="1"/>
</dbReference>
<feature type="coiled-coil region" evidence="9">
    <location>
        <begin position="630"/>
        <end position="692"/>
    </location>
</feature>
<keyword evidence="1" id="KW-0493">Microtubule</keyword>
<evidence type="ECO:0000313" key="12">
    <source>
        <dbReference type="EMBL" id="CAI2369370.1"/>
    </source>
</evidence>
<dbReference type="InterPro" id="IPR009057">
    <property type="entry name" value="Homeodomain-like_sf"/>
</dbReference>
<dbReference type="GO" id="GO:0005874">
    <property type="term" value="C:microtubule"/>
    <property type="evidence" value="ECO:0007669"/>
    <property type="project" value="UniProtKB-KW"/>
</dbReference>
<comment type="caution">
    <text evidence="12">The sequence shown here is derived from an EMBL/GenBank/DDBJ whole genome shotgun (WGS) entry which is preliminary data.</text>
</comment>
<feature type="coiled-coil region" evidence="9">
    <location>
        <begin position="525"/>
        <end position="580"/>
    </location>
</feature>
<dbReference type="Gene3D" id="3.40.850.10">
    <property type="entry name" value="Kinesin motor domain"/>
    <property type="match status" value="1"/>
</dbReference>
<dbReference type="Pfam" id="PF03221">
    <property type="entry name" value="HTH_Tnp_Tc5"/>
    <property type="match status" value="1"/>
</dbReference>